<keyword evidence="3" id="KW-1185">Reference proteome</keyword>
<comment type="caution">
    <text evidence="2">The sequence shown here is derived from an EMBL/GenBank/DDBJ whole genome shotgun (WGS) entry which is preliminary data.</text>
</comment>
<dbReference type="AlphaFoldDB" id="A0AAE3M677"/>
<dbReference type="RefSeq" id="WP_301191256.1">
    <property type="nucleotide sequence ID" value="NZ_JAPDPJ010000035.1"/>
</dbReference>
<evidence type="ECO:0000256" key="1">
    <source>
        <dbReference type="SAM" id="MobiDB-lite"/>
    </source>
</evidence>
<accession>A0AAE3M677</accession>
<name>A0AAE3M677_9BACT</name>
<organism evidence="2 3">
    <name type="scientific">Plebeiibacterium sediminum</name>
    <dbReference type="NCBI Taxonomy" id="2992112"/>
    <lineage>
        <taxon>Bacteria</taxon>
        <taxon>Pseudomonadati</taxon>
        <taxon>Bacteroidota</taxon>
        <taxon>Bacteroidia</taxon>
        <taxon>Marinilabiliales</taxon>
        <taxon>Marinilabiliaceae</taxon>
        <taxon>Plebeiibacterium</taxon>
    </lineage>
</organism>
<gene>
    <name evidence="2" type="ORF">OM075_14545</name>
</gene>
<dbReference type="Proteomes" id="UP001209229">
    <property type="component" value="Unassembled WGS sequence"/>
</dbReference>
<feature type="compositionally biased region" description="Basic and acidic residues" evidence="1">
    <location>
        <begin position="26"/>
        <end position="36"/>
    </location>
</feature>
<evidence type="ECO:0000313" key="2">
    <source>
        <dbReference type="EMBL" id="MCW3787692.1"/>
    </source>
</evidence>
<feature type="region of interest" description="Disordered" evidence="1">
    <location>
        <begin position="26"/>
        <end position="45"/>
    </location>
</feature>
<proteinExistence type="predicted"/>
<protein>
    <submittedName>
        <fullName evidence="2">Uncharacterized protein</fullName>
    </submittedName>
</protein>
<dbReference type="EMBL" id="JAPDPJ010000035">
    <property type="protein sequence ID" value="MCW3787692.1"/>
    <property type="molecule type" value="Genomic_DNA"/>
</dbReference>
<sequence length="45" mass="5080">MTNISIVSKNHKLYNDSILSVFEPRGKEDAGKEGRLKNIQTGFQD</sequence>
<evidence type="ECO:0000313" key="3">
    <source>
        <dbReference type="Proteomes" id="UP001209229"/>
    </source>
</evidence>
<reference evidence="2" key="1">
    <citation type="submission" date="2022-10" db="EMBL/GenBank/DDBJ databases">
        <authorList>
            <person name="Yu W.X."/>
        </authorList>
    </citation>
    <scope>NUCLEOTIDE SEQUENCE</scope>
    <source>
        <strain evidence="2">AAT</strain>
    </source>
</reference>